<dbReference type="InterPro" id="IPR000873">
    <property type="entry name" value="AMP-dep_synth/lig_dom"/>
</dbReference>
<reference evidence="4" key="1">
    <citation type="submission" date="2022-12" db="EMBL/GenBank/DDBJ databases">
        <title>Draft genome assemblies for two species of Escallonia (Escalloniales).</title>
        <authorList>
            <person name="Chanderbali A."/>
            <person name="Dervinis C."/>
            <person name="Anghel I."/>
            <person name="Soltis D."/>
            <person name="Soltis P."/>
            <person name="Zapata F."/>
        </authorList>
    </citation>
    <scope>NUCLEOTIDE SEQUENCE</scope>
    <source>
        <strain evidence="4">UCBG92.1500</strain>
        <tissue evidence="4">Leaf</tissue>
    </source>
</reference>
<evidence type="ECO:0000259" key="3">
    <source>
        <dbReference type="Pfam" id="PF00501"/>
    </source>
</evidence>
<organism evidence="4 5">
    <name type="scientific">Escallonia rubra</name>
    <dbReference type="NCBI Taxonomy" id="112253"/>
    <lineage>
        <taxon>Eukaryota</taxon>
        <taxon>Viridiplantae</taxon>
        <taxon>Streptophyta</taxon>
        <taxon>Embryophyta</taxon>
        <taxon>Tracheophyta</taxon>
        <taxon>Spermatophyta</taxon>
        <taxon>Magnoliopsida</taxon>
        <taxon>eudicotyledons</taxon>
        <taxon>Gunneridae</taxon>
        <taxon>Pentapetalae</taxon>
        <taxon>asterids</taxon>
        <taxon>campanulids</taxon>
        <taxon>Escalloniales</taxon>
        <taxon>Escalloniaceae</taxon>
        <taxon>Escallonia</taxon>
    </lineage>
</organism>
<keyword evidence="5" id="KW-1185">Reference proteome</keyword>
<evidence type="ECO:0000256" key="2">
    <source>
        <dbReference type="ARBA" id="ARBA00022598"/>
    </source>
</evidence>
<proteinExistence type="inferred from homology"/>
<keyword evidence="2" id="KW-0436">Ligase</keyword>
<dbReference type="EMBL" id="JAVXUO010003085">
    <property type="protein sequence ID" value="KAK2966864.1"/>
    <property type="molecule type" value="Genomic_DNA"/>
</dbReference>
<name>A0AA88QKK0_9ASTE</name>
<dbReference type="InterPro" id="IPR042099">
    <property type="entry name" value="ANL_N_sf"/>
</dbReference>
<dbReference type="Pfam" id="PF00501">
    <property type="entry name" value="AMP-binding"/>
    <property type="match status" value="1"/>
</dbReference>
<feature type="domain" description="AMP-dependent synthetase/ligase" evidence="3">
    <location>
        <begin position="19"/>
        <end position="90"/>
    </location>
</feature>
<accession>A0AA88QKK0</accession>
<dbReference type="PANTHER" id="PTHR43859">
    <property type="entry name" value="ACYL-ACTIVATING ENZYME"/>
    <property type="match status" value="1"/>
</dbReference>
<sequence length="119" mass="13260">MNYQFELSGVCLQKQISVKQRADMIQKMPVTNMSGAPTVLNMIVNSSVSDRQPLPHTVEIMTGGSPPPPQILLKMEELGFGVSDHLYGLTYMEYPPQILIRTDDLDALPLKGFLYTATF</sequence>
<evidence type="ECO:0000256" key="1">
    <source>
        <dbReference type="ARBA" id="ARBA00006432"/>
    </source>
</evidence>
<gene>
    <name evidence="4" type="ORF">RJ640_027823</name>
</gene>
<dbReference type="SUPFAM" id="SSF56801">
    <property type="entry name" value="Acetyl-CoA synthetase-like"/>
    <property type="match status" value="1"/>
</dbReference>
<dbReference type="AlphaFoldDB" id="A0AA88QKK0"/>
<comment type="similarity">
    <text evidence="1">Belongs to the ATP-dependent AMP-binding enzyme family.</text>
</comment>
<dbReference type="Gene3D" id="3.40.50.12780">
    <property type="entry name" value="N-terminal domain of ligase-like"/>
    <property type="match status" value="1"/>
</dbReference>
<protein>
    <recommendedName>
        <fullName evidence="3">AMP-dependent synthetase/ligase domain-containing protein</fullName>
    </recommendedName>
</protein>
<dbReference type="PANTHER" id="PTHR43859:SF5">
    <property type="entry name" value="ISOVALERATE--COA LIGASE AAE2"/>
    <property type="match status" value="1"/>
</dbReference>
<evidence type="ECO:0000313" key="4">
    <source>
        <dbReference type="EMBL" id="KAK2966864.1"/>
    </source>
</evidence>
<evidence type="ECO:0000313" key="5">
    <source>
        <dbReference type="Proteomes" id="UP001187471"/>
    </source>
</evidence>
<dbReference type="Proteomes" id="UP001187471">
    <property type="component" value="Unassembled WGS sequence"/>
</dbReference>
<dbReference type="GO" id="GO:0016874">
    <property type="term" value="F:ligase activity"/>
    <property type="evidence" value="ECO:0007669"/>
    <property type="project" value="UniProtKB-KW"/>
</dbReference>
<comment type="caution">
    <text evidence="4">The sequence shown here is derived from an EMBL/GenBank/DDBJ whole genome shotgun (WGS) entry which is preliminary data.</text>
</comment>